<comment type="similarity">
    <text evidence="1">Belongs to the peptidase S51 family.</text>
</comment>
<evidence type="ECO:0000256" key="4">
    <source>
        <dbReference type="ARBA" id="ARBA00022825"/>
    </source>
</evidence>
<dbReference type="SUPFAM" id="SSF52317">
    <property type="entry name" value="Class I glutamine amidotransferase-like"/>
    <property type="match status" value="1"/>
</dbReference>
<keyword evidence="4" id="KW-0720">Serine protease</keyword>
<dbReference type="PANTHER" id="PTHR20842">
    <property type="entry name" value="PROTEASE S51 ALPHA-ASPARTYL DIPEPTIDASE"/>
    <property type="match status" value="1"/>
</dbReference>
<keyword evidence="2" id="KW-0645">Protease</keyword>
<organism evidence="5 6">
    <name type="scientific">Liquorilactobacillus capillatus DSM 19910</name>
    <dbReference type="NCBI Taxonomy" id="1423731"/>
    <lineage>
        <taxon>Bacteria</taxon>
        <taxon>Bacillati</taxon>
        <taxon>Bacillota</taxon>
        <taxon>Bacilli</taxon>
        <taxon>Lactobacillales</taxon>
        <taxon>Lactobacillaceae</taxon>
        <taxon>Liquorilactobacillus</taxon>
    </lineage>
</organism>
<dbReference type="AlphaFoldDB" id="A0A0R1LZL1"/>
<protein>
    <recommendedName>
        <fullName evidence="7">Peptidase E</fullName>
    </recommendedName>
</protein>
<comment type="caution">
    <text evidence="5">The sequence shown here is derived from an EMBL/GenBank/DDBJ whole genome shotgun (WGS) entry which is preliminary data.</text>
</comment>
<dbReference type="Pfam" id="PF03575">
    <property type="entry name" value="Peptidase_S51"/>
    <property type="match status" value="1"/>
</dbReference>
<evidence type="ECO:0000313" key="6">
    <source>
        <dbReference type="Proteomes" id="UP000051621"/>
    </source>
</evidence>
<evidence type="ECO:0000256" key="1">
    <source>
        <dbReference type="ARBA" id="ARBA00006534"/>
    </source>
</evidence>
<accession>A0A0R1LZL1</accession>
<dbReference type="GO" id="GO:0006508">
    <property type="term" value="P:proteolysis"/>
    <property type="evidence" value="ECO:0007669"/>
    <property type="project" value="UniProtKB-KW"/>
</dbReference>
<sequence length="211" mass="23760">MENILLSSRAFINKKITQGFLSLLGNTNFDSDQLVIIVNSVREGKKHPQMIELQQTVKLLGFKKVILFDVLSDDPVILKTAKGIILNGGYEFLLLDSLKKSGLIDFLKSLAVQGKPFYGISAGAIVLGPDLDLYNVIYPEDNFNNTSELTAINATDIRIYPHYDKHIEINQQLETTIKYFEKQTKTEVTRLDNEQAILIKNNCLQLLTAIN</sequence>
<name>A0A0R1LZL1_9LACO</name>
<dbReference type="OrthoDB" id="9778515at2"/>
<dbReference type="GO" id="GO:0008236">
    <property type="term" value="F:serine-type peptidase activity"/>
    <property type="evidence" value="ECO:0007669"/>
    <property type="project" value="UniProtKB-KW"/>
</dbReference>
<dbReference type="Proteomes" id="UP000051621">
    <property type="component" value="Unassembled WGS sequence"/>
</dbReference>
<dbReference type="RefSeq" id="WP_057744262.1">
    <property type="nucleotide sequence ID" value="NZ_AZEF01000027.1"/>
</dbReference>
<dbReference type="PATRIC" id="fig|1423731.3.peg.1334"/>
<dbReference type="STRING" id="1423731.FC81_GL001298"/>
<keyword evidence="3" id="KW-0378">Hydrolase</keyword>
<gene>
    <name evidence="5" type="ORF">FC81_GL001298</name>
</gene>
<proteinExistence type="inferred from homology"/>
<evidence type="ECO:0008006" key="7">
    <source>
        <dbReference type="Google" id="ProtNLM"/>
    </source>
</evidence>
<dbReference type="PANTHER" id="PTHR20842:SF0">
    <property type="entry name" value="ALPHA-ASPARTYL DIPEPTIDASE"/>
    <property type="match status" value="1"/>
</dbReference>
<reference evidence="5 6" key="1">
    <citation type="journal article" date="2015" name="Genome Announc.">
        <title>Expanding the biotechnology potential of lactobacilli through comparative genomics of 213 strains and associated genera.</title>
        <authorList>
            <person name="Sun Z."/>
            <person name="Harris H.M."/>
            <person name="McCann A."/>
            <person name="Guo C."/>
            <person name="Argimon S."/>
            <person name="Zhang W."/>
            <person name="Yang X."/>
            <person name="Jeffery I.B."/>
            <person name="Cooney J.C."/>
            <person name="Kagawa T.F."/>
            <person name="Liu W."/>
            <person name="Song Y."/>
            <person name="Salvetti E."/>
            <person name="Wrobel A."/>
            <person name="Rasinkangas P."/>
            <person name="Parkhill J."/>
            <person name="Rea M.C."/>
            <person name="O'Sullivan O."/>
            <person name="Ritari J."/>
            <person name="Douillard F.P."/>
            <person name="Paul Ross R."/>
            <person name="Yang R."/>
            <person name="Briner A.E."/>
            <person name="Felis G.E."/>
            <person name="de Vos W.M."/>
            <person name="Barrangou R."/>
            <person name="Klaenhammer T.R."/>
            <person name="Caufield P.W."/>
            <person name="Cui Y."/>
            <person name="Zhang H."/>
            <person name="O'Toole P.W."/>
        </authorList>
    </citation>
    <scope>NUCLEOTIDE SEQUENCE [LARGE SCALE GENOMIC DNA]</scope>
    <source>
        <strain evidence="5 6">DSM 19910</strain>
    </source>
</reference>
<dbReference type="InterPro" id="IPR029062">
    <property type="entry name" value="Class_I_gatase-like"/>
</dbReference>
<evidence type="ECO:0000256" key="2">
    <source>
        <dbReference type="ARBA" id="ARBA00022670"/>
    </source>
</evidence>
<evidence type="ECO:0000256" key="3">
    <source>
        <dbReference type="ARBA" id="ARBA00022801"/>
    </source>
</evidence>
<dbReference type="EMBL" id="AZEF01000027">
    <property type="protein sequence ID" value="KRL01158.1"/>
    <property type="molecule type" value="Genomic_DNA"/>
</dbReference>
<keyword evidence="6" id="KW-1185">Reference proteome</keyword>
<evidence type="ECO:0000313" key="5">
    <source>
        <dbReference type="EMBL" id="KRL01158.1"/>
    </source>
</evidence>
<dbReference type="Gene3D" id="3.40.50.880">
    <property type="match status" value="1"/>
</dbReference>
<dbReference type="InterPro" id="IPR005320">
    <property type="entry name" value="Peptidase_S51"/>
</dbReference>